<evidence type="ECO:0000313" key="2">
    <source>
        <dbReference type="EMBL" id="MBB5684572.1"/>
    </source>
</evidence>
<dbReference type="SUPFAM" id="SSF159894">
    <property type="entry name" value="YgaC/TfoX-N like"/>
    <property type="match status" value="1"/>
</dbReference>
<reference evidence="2 3" key="1">
    <citation type="submission" date="2020-08" db="EMBL/GenBank/DDBJ databases">
        <title>Genomic Encyclopedia of Type Strains, Phase IV (KMG-IV): sequencing the most valuable type-strain genomes for metagenomic binning, comparative biology and taxonomic classification.</title>
        <authorList>
            <person name="Goeker M."/>
        </authorList>
    </citation>
    <scope>NUCLEOTIDE SEQUENCE [LARGE SCALE GENOMIC DNA]</scope>
    <source>
        <strain evidence="2 3">DSM 25079</strain>
    </source>
</reference>
<accession>A0A7W9ECY9</accession>
<organism evidence="2 3">
    <name type="scientific">Sphingobium boeckii</name>
    <dbReference type="NCBI Taxonomy" id="1082345"/>
    <lineage>
        <taxon>Bacteria</taxon>
        <taxon>Pseudomonadati</taxon>
        <taxon>Pseudomonadota</taxon>
        <taxon>Alphaproteobacteria</taxon>
        <taxon>Sphingomonadales</taxon>
        <taxon>Sphingomonadaceae</taxon>
        <taxon>Sphingobium</taxon>
    </lineage>
</organism>
<comment type="caution">
    <text evidence="2">The sequence shown here is derived from an EMBL/GenBank/DDBJ whole genome shotgun (WGS) entry which is preliminary data.</text>
</comment>
<evidence type="ECO:0000259" key="1">
    <source>
        <dbReference type="Pfam" id="PF04993"/>
    </source>
</evidence>
<name>A0A7W9ECY9_9SPHN</name>
<protein>
    <submittedName>
        <fullName evidence="2">DNA transformation protein</fullName>
    </submittedName>
</protein>
<dbReference type="InterPro" id="IPR007076">
    <property type="entry name" value="TfoX_N"/>
</dbReference>
<gene>
    <name evidence="2" type="ORF">FHS49_000563</name>
</gene>
<dbReference type="AlphaFoldDB" id="A0A7W9ECY9"/>
<evidence type="ECO:0000313" key="3">
    <source>
        <dbReference type="Proteomes" id="UP000549617"/>
    </source>
</evidence>
<dbReference type="Pfam" id="PF04993">
    <property type="entry name" value="TfoX_N"/>
    <property type="match status" value="1"/>
</dbReference>
<dbReference type="PANTHER" id="PTHR36121:SF1">
    <property type="entry name" value="PROTEIN SXY"/>
    <property type="match status" value="1"/>
</dbReference>
<proteinExistence type="predicted"/>
<dbReference type="PANTHER" id="PTHR36121">
    <property type="entry name" value="PROTEIN SXY"/>
    <property type="match status" value="1"/>
</dbReference>
<keyword evidence="3" id="KW-1185">Reference proteome</keyword>
<dbReference type="Proteomes" id="UP000549617">
    <property type="component" value="Unassembled WGS sequence"/>
</dbReference>
<feature type="domain" description="TfoX N-terminal" evidence="1">
    <location>
        <begin position="13"/>
        <end position="104"/>
    </location>
</feature>
<sequence length="120" mass="13002">MSADPGLIAWVSEALEPMGHVSMRRMMGGATLYLDGIVFAIVGDDRLWLKGDAVSDARWDAAGCAKFSYEMKGKMAVMNYRAAPDDVYDDADALREWCALALEAGLRGAAKKKPKARGTD</sequence>
<dbReference type="Gene3D" id="3.30.1460.30">
    <property type="entry name" value="YgaC/TfoX-N like chaperone"/>
    <property type="match status" value="1"/>
</dbReference>
<dbReference type="InterPro" id="IPR047525">
    <property type="entry name" value="TfoX-like"/>
</dbReference>
<dbReference type="RefSeq" id="WP_184015009.1">
    <property type="nucleotide sequence ID" value="NZ_JACIJC010000001.1"/>
</dbReference>
<dbReference type="EMBL" id="JACIJC010000001">
    <property type="protein sequence ID" value="MBB5684572.1"/>
    <property type="molecule type" value="Genomic_DNA"/>
</dbReference>